<dbReference type="PROSITE" id="PS50949">
    <property type="entry name" value="HTH_GNTR"/>
    <property type="match status" value="1"/>
</dbReference>
<keyword evidence="3" id="KW-0804">Transcription</keyword>
<evidence type="ECO:0000313" key="5">
    <source>
        <dbReference type="EMBL" id="OIJ11162.1"/>
    </source>
</evidence>
<evidence type="ECO:0000259" key="4">
    <source>
        <dbReference type="PROSITE" id="PS50949"/>
    </source>
</evidence>
<dbReference type="PANTHER" id="PTHR43537:SF5">
    <property type="entry name" value="UXU OPERON TRANSCRIPTIONAL REGULATOR"/>
    <property type="match status" value="1"/>
</dbReference>
<dbReference type="InterPro" id="IPR000524">
    <property type="entry name" value="Tscrpt_reg_HTH_GntR"/>
</dbReference>
<proteinExistence type="predicted"/>
<dbReference type="CDD" id="cd07377">
    <property type="entry name" value="WHTH_GntR"/>
    <property type="match status" value="1"/>
</dbReference>
<accession>A0A1S2LF61</accession>
<dbReference type="Pfam" id="PF00392">
    <property type="entry name" value="GntR"/>
    <property type="match status" value="1"/>
</dbReference>
<name>A0A1S2LF61_9BACI</name>
<dbReference type="PANTHER" id="PTHR43537">
    <property type="entry name" value="TRANSCRIPTIONAL REGULATOR, GNTR FAMILY"/>
    <property type="match status" value="1"/>
</dbReference>
<dbReference type="InterPro" id="IPR008920">
    <property type="entry name" value="TF_FadR/GntR_C"/>
</dbReference>
<dbReference type="InterPro" id="IPR036388">
    <property type="entry name" value="WH-like_DNA-bd_sf"/>
</dbReference>
<dbReference type="GO" id="GO:0003700">
    <property type="term" value="F:DNA-binding transcription factor activity"/>
    <property type="evidence" value="ECO:0007669"/>
    <property type="project" value="InterPro"/>
</dbReference>
<dbReference type="Gene3D" id="1.20.120.530">
    <property type="entry name" value="GntR ligand-binding domain-like"/>
    <property type="match status" value="1"/>
</dbReference>
<reference evidence="5" key="1">
    <citation type="submission" date="2016-10" db="EMBL/GenBank/DDBJ databases">
        <title>Draft genome sequences of four alkaliphilic bacteria belonging to the Anaerobacillus genus.</title>
        <authorList>
            <person name="Bassil N.M."/>
            <person name="Lloyd J.R."/>
        </authorList>
    </citation>
    <scope>NUCLEOTIDE SEQUENCE [LARGE SCALE GENOMIC DNA]</scope>
    <source>
        <strain evidence="5">NB2006</strain>
    </source>
</reference>
<dbReference type="AlphaFoldDB" id="A0A1S2LF61"/>
<dbReference type="InterPro" id="IPR036390">
    <property type="entry name" value="WH_DNA-bd_sf"/>
</dbReference>
<evidence type="ECO:0000256" key="1">
    <source>
        <dbReference type="ARBA" id="ARBA00023015"/>
    </source>
</evidence>
<gene>
    <name evidence="5" type="ORF">AWH56_16045</name>
</gene>
<dbReference type="InterPro" id="IPR011711">
    <property type="entry name" value="GntR_C"/>
</dbReference>
<sequence length="248" mass="27983">MGAWALKIVKIEKKKLSEEIAEKLRQMIQSGELQHGEKLDSVPNLAEQFSVGKAAVREALSALSAVGLIEIKQGLGTFVKQPNEFTLPSLTLQGLVNIDQIKKIFEIRRILELGAARVAATNRTEEDLLGLETILDEMKQGINDKEIGEETDWKFHMSIAKSSNNNYIVDMLNSISSTIRATMYDSRKLWLFSNKKTAIQLIEEHEAIFYAIKQKDEQLVQQLMMEHLVGVEKGLIEFLNAKKEGEVK</sequence>
<dbReference type="Pfam" id="PF07729">
    <property type="entry name" value="FCD"/>
    <property type="match status" value="1"/>
</dbReference>
<dbReference type="SUPFAM" id="SSF48008">
    <property type="entry name" value="GntR ligand-binding domain-like"/>
    <property type="match status" value="1"/>
</dbReference>
<dbReference type="GO" id="GO:0003677">
    <property type="term" value="F:DNA binding"/>
    <property type="evidence" value="ECO:0007669"/>
    <property type="project" value="UniProtKB-KW"/>
</dbReference>
<dbReference type="EMBL" id="LQXD01000140">
    <property type="protein sequence ID" value="OIJ11162.1"/>
    <property type="molecule type" value="Genomic_DNA"/>
</dbReference>
<evidence type="ECO:0000256" key="3">
    <source>
        <dbReference type="ARBA" id="ARBA00023163"/>
    </source>
</evidence>
<comment type="caution">
    <text evidence="5">The sequence shown here is derived from an EMBL/GenBank/DDBJ whole genome shotgun (WGS) entry which is preliminary data.</text>
</comment>
<dbReference type="Gene3D" id="1.10.10.10">
    <property type="entry name" value="Winged helix-like DNA-binding domain superfamily/Winged helix DNA-binding domain"/>
    <property type="match status" value="1"/>
</dbReference>
<keyword evidence="1" id="KW-0805">Transcription regulation</keyword>
<dbReference type="SMART" id="SM00345">
    <property type="entry name" value="HTH_GNTR"/>
    <property type="match status" value="1"/>
</dbReference>
<protein>
    <recommendedName>
        <fullName evidence="4">HTH gntR-type domain-containing protein</fullName>
    </recommendedName>
</protein>
<organism evidence="5">
    <name type="scientific">Anaerobacillus isosaccharinicus</name>
    <dbReference type="NCBI Taxonomy" id="1532552"/>
    <lineage>
        <taxon>Bacteria</taxon>
        <taxon>Bacillati</taxon>
        <taxon>Bacillota</taxon>
        <taxon>Bacilli</taxon>
        <taxon>Bacillales</taxon>
        <taxon>Bacillaceae</taxon>
        <taxon>Anaerobacillus</taxon>
    </lineage>
</organism>
<feature type="domain" description="HTH gntR-type" evidence="4">
    <location>
        <begin position="14"/>
        <end position="82"/>
    </location>
</feature>
<dbReference type="SMART" id="SM00895">
    <property type="entry name" value="FCD"/>
    <property type="match status" value="1"/>
</dbReference>
<evidence type="ECO:0000256" key="2">
    <source>
        <dbReference type="ARBA" id="ARBA00023125"/>
    </source>
</evidence>
<keyword evidence="2" id="KW-0238">DNA-binding</keyword>
<dbReference type="SUPFAM" id="SSF46785">
    <property type="entry name" value="Winged helix' DNA-binding domain"/>
    <property type="match status" value="1"/>
</dbReference>